<dbReference type="EMBL" id="JGZC01000010">
    <property type="protein sequence ID" value="KFI69104.1"/>
    <property type="molecule type" value="Genomic_DNA"/>
</dbReference>
<dbReference type="PANTHER" id="PTHR43002">
    <property type="entry name" value="GLYCOGEN DEBRANCHING ENZYME"/>
    <property type="match status" value="1"/>
</dbReference>
<dbReference type="GO" id="GO:0005980">
    <property type="term" value="P:glycogen catabolic process"/>
    <property type="evidence" value="ECO:0007669"/>
    <property type="project" value="InterPro"/>
</dbReference>
<proteinExistence type="inferred from homology"/>
<accession>A0A087BDK4</accession>
<dbReference type="CDD" id="cd11326">
    <property type="entry name" value="AmyAc_Glg_debranch"/>
    <property type="match status" value="1"/>
</dbReference>
<feature type="region of interest" description="Disordered" evidence="2">
    <location>
        <begin position="531"/>
        <end position="560"/>
    </location>
</feature>
<evidence type="ECO:0000256" key="1">
    <source>
        <dbReference type="ARBA" id="ARBA00008061"/>
    </source>
</evidence>
<dbReference type="GO" id="GO:0019156">
    <property type="term" value="F:isoamylase activity"/>
    <property type="evidence" value="ECO:0007669"/>
    <property type="project" value="UniProtKB-EC"/>
</dbReference>
<dbReference type="RefSeq" id="WP_033522662.1">
    <property type="nucleotide sequence ID" value="NZ_JGZC01000010.1"/>
</dbReference>
<evidence type="ECO:0000256" key="2">
    <source>
        <dbReference type="SAM" id="MobiDB-lite"/>
    </source>
</evidence>
<gene>
    <name evidence="4" type="ORF">BMERY_0603</name>
</gene>
<feature type="domain" description="Glycosyl hydrolase family 13 catalytic" evidence="3">
    <location>
        <begin position="212"/>
        <end position="639"/>
    </location>
</feature>
<sequence>MQNPPLHRYATRPGLYFTDDGGADAIVRSETADQVWFCVLEPVDQPSAFYSEAIRLFPNTSIPLIKQISEFKVCTRIIESTYVRETLFKMEGPNYGLWSVHIPKAWDGMRYGYRVDGAWDPSRGVRFNPYKLLLDPYGKGIDGTMQLDPAAFAYECKLEDGKIVGDPFGRMSTIDSLGRMPISVAIDDRATTKLDSESVHPHVPWSKTVIYELHVKGFTANAPWLPEELRGTYAGLAHPTTLAYLQGLGVTSIELLPIQASQPEVFLQERGKRNYWGYSTLSYFSPEASYATKAAQEAGANAVRQEVIDMVQALHDAGFEVLMDVVYNHTCEGGSAGPSICWRGLDNLSYYRRQKNNIAYLEDTTGCGNTLDFTNTHVTTFAVDSLRYWAKRIGIDGFRFDLAPSIARLDGEFTRYHPFLYALRSDLLLGNLKIIMEPWDLDNQGWRTGQFGIPFAEWNDRFRDTSRTFWLSEADQQQGNTIGMQEMATRLCGSADLFATDPGRGATASVNFVACHDGFTLNDLTMYSHKHNEANGENNHDGSNANRSNNFGVEGPSDDPVITAKRERAAQNLLGMVLLSLGTPMILAGDEFGNSQNGNNNAYCQDNDITWLKWDWMYHSTKTPEMLRLESVSRLISIRKSLDLYHHEDFFTRLSQIGLLKPSSRVQWFLTDGTTPMEQDWFDKSIRSFAMRLLSLNELDVILLVNGECRDKQFRLPSDTEWQPLWCSAETTGACPAKGTEVEKLDLSNEDSIWTHFVPKDTRIGQVIQEVQSTQDDPEERPSVKPWPQGNNDVETVTLPGLTAKTRIYRVLAHSEAQQRVAQDRQRMLKGLHRPQQHAGDQQHKQDGNSPVEASTQQSVSGAHSNLWTVPSMSITIMRQTTLD</sequence>
<dbReference type="SUPFAM" id="SSF81296">
    <property type="entry name" value="E set domains"/>
    <property type="match status" value="1"/>
</dbReference>
<evidence type="ECO:0000259" key="3">
    <source>
        <dbReference type="SMART" id="SM00642"/>
    </source>
</evidence>
<dbReference type="EC" id="3.2.1.68" evidence="4"/>
<dbReference type="SUPFAM" id="SSF51445">
    <property type="entry name" value="(Trans)glycosidases"/>
    <property type="match status" value="1"/>
</dbReference>
<dbReference type="CDD" id="cd02856">
    <property type="entry name" value="E_set_GDE_Isoamylase_N"/>
    <property type="match status" value="1"/>
</dbReference>
<dbReference type="GO" id="GO:0004135">
    <property type="term" value="F:amylo-alpha-1,6-glucosidase activity"/>
    <property type="evidence" value="ECO:0007669"/>
    <property type="project" value="InterPro"/>
</dbReference>
<dbReference type="SMART" id="SM00642">
    <property type="entry name" value="Aamy"/>
    <property type="match status" value="1"/>
</dbReference>
<feature type="compositionally biased region" description="Basic and acidic residues" evidence="2">
    <location>
        <begin position="531"/>
        <end position="540"/>
    </location>
</feature>
<dbReference type="Gene3D" id="2.60.40.10">
    <property type="entry name" value="Immunoglobulins"/>
    <property type="match status" value="1"/>
</dbReference>
<dbReference type="eggNOG" id="COG1523">
    <property type="taxonomic scope" value="Bacteria"/>
</dbReference>
<keyword evidence="5" id="KW-1185">Reference proteome</keyword>
<dbReference type="AlphaFoldDB" id="A0A087BDK4"/>
<reference evidence="4 5" key="1">
    <citation type="submission" date="2014-03" db="EMBL/GenBank/DDBJ databases">
        <title>Genomics of Bifidobacteria.</title>
        <authorList>
            <person name="Ventura M."/>
            <person name="Milani C."/>
            <person name="Lugli G.A."/>
        </authorList>
    </citation>
    <scope>NUCLEOTIDE SEQUENCE [LARGE SCALE GENOMIC DNA]</scope>
    <source>
        <strain evidence="4 5">LMG 11341</strain>
    </source>
</reference>
<keyword evidence="4" id="KW-0326">Glycosidase</keyword>
<evidence type="ECO:0000313" key="5">
    <source>
        <dbReference type="Proteomes" id="UP000029060"/>
    </source>
</evidence>
<dbReference type="OrthoDB" id="3236218at2"/>
<dbReference type="InterPro" id="IPR006047">
    <property type="entry name" value="GH13_cat_dom"/>
</dbReference>
<feature type="compositionally biased region" description="Polar residues" evidence="2">
    <location>
        <begin position="848"/>
        <end position="865"/>
    </location>
</feature>
<dbReference type="InterPro" id="IPR011837">
    <property type="entry name" value="Glycogen_debranch_GlgX"/>
</dbReference>
<evidence type="ECO:0000313" key="4">
    <source>
        <dbReference type="EMBL" id="KFI69104.1"/>
    </source>
</evidence>
<dbReference type="InterPro" id="IPR044505">
    <property type="entry name" value="GlgX_Isoamylase_N_E_set"/>
</dbReference>
<keyword evidence="4" id="KW-0378">Hydrolase</keyword>
<feature type="region of interest" description="Disordered" evidence="2">
    <location>
        <begin position="831"/>
        <end position="865"/>
    </location>
</feature>
<name>A0A087BDK4_9BIFI</name>
<dbReference type="NCBIfam" id="TIGR02100">
    <property type="entry name" value="glgX_debranch"/>
    <property type="match status" value="1"/>
</dbReference>
<dbReference type="Proteomes" id="UP000029060">
    <property type="component" value="Unassembled WGS sequence"/>
</dbReference>
<comment type="similarity">
    <text evidence="1">Belongs to the glycosyl hydrolase 13 family.</text>
</comment>
<dbReference type="InterPro" id="IPR017853">
    <property type="entry name" value="GH"/>
</dbReference>
<feature type="region of interest" description="Disordered" evidence="2">
    <location>
        <begin position="772"/>
        <end position="794"/>
    </location>
</feature>
<dbReference type="Gene3D" id="3.20.20.80">
    <property type="entry name" value="Glycosidases"/>
    <property type="match status" value="1"/>
</dbReference>
<dbReference type="STRING" id="78345.BMERY_0603"/>
<feature type="compositionally biased region" description="Polar residues" evidence="2">
    <location>
        <begin position="541"/>
        <end position="551"/>
    </location>
</feature>
<dbReference type="InterPro" id="IPR014756">
    <property type="entry name" value="Ig_E-set"/>
</dbReference>
<protein>
    <submittedName>
        <fullName evidence="4">Glycogen debranching enzyme GlgX</fullName>
        <ecNumber evidence="4">3.2.1.68</ecNumber>
    </submittedName>
</protein>
<dbReference type="InterPro" id="IPR013783">
    <property type="entry name" value="Ig-like_fold"/>
</dbReference>
<comment type="caution">
    <text evidence="4">The sequence shown here is derived from an EMBL/GenBank/DDBJ whole genome shotgun (WGS) entry which is preliminary data.</text>
</comment>
<organism evidence="4 5">
    <name type="scientific">Bifidobacterium merycicum</name>
    <dbReference type="NCBI Taxonomy" id="78345"/>
    <lineage>
        <taxon>Bacteria</taxon>
        <taxon>Bacillati</taxon>
        <taxon>Actinomycetota</taxon>
        <taxon>Actinomycetes</taxon>
        <taxon>Bifidobacteriales</taxon>
        <taxon>Bifidobacteriaceae</taxon>
        <taxon>Bifidobacterium</taxon>
    </lineage>
</organism>